<accession>A0ABD3P0I9</accession>
<dbReference type="InterPro" id="IPR038765">
    <property type="entry name" value="Papain-like_cys_pep_sf"/>
</dbReference>
<evidence type="ECO:0000256" key="3">
    <source>
        <dbReference type="ARBA" id="ARBA00023157"/>
    </source>
</evidence>
<feature type="domain" description="Cathepsin propeptide inhibitor" evidence="6">
    <location>
        <begin position="72"/>
        <end position="128"/>
    </location>
</feature>
<dbReference type="AlphaFoldDB" id="A0ABD3P0I9"/>
<comment type="similarity">
    <text evidence="1">Belongs to the peptidase C1 family.</text>
</comment>
<reference evidence="7 8" key="1">
    <citation type="submission" date="2024-10" db="EMBL/GenBank/DDBJ databases">
        <title>Updated reference genomes for cyclostephanoid diatoms.</title>
        <authorList>
            <person name="Roberts W.R."/>
            <person name="Alverson A.J."/>
        </authorList>
    </citation>
    <scope>NUCLEOTIDE SEQUENCE [LARGE SCALE GENOMIC DNA]</scope>
    <source>
        <strain evidence="7 8">AJA010-31</strain>
    </source>
</reference>
<dbReference type="PRINTS" id="PR00705">
    <property type="entry name" value="PAPAIN"/>
</dbReference>
<dbReference type="Gene3D" id="3.90.70.10">
    <property type="entry name" value="Cysteine proteinases"/>
    <property type="match status" value="1"/>
</dbReference>
<dbReference type="SMART" id="SM00848">
    <property type="entry name" value="Inhibitor_I29"/>
    <property type="match status" value="1"/>
</dbReference>
<feature type="chain" id="PRO_5044771173" description="Peptidase C1A papain C-terminal domain-containing protein" evidence="4">
    <location>
        <begin position="36"/>
        <end position="443"/>
    </location>
</feature>
<evidence type="ECO:0000313" key="7">
    <source>
        <dbReference type="EMBL" id="KAL3781313.1"/>
    </source>
</evidence>
<organism evidence="7 8">
    <name type="scientific">Cyclotella atomus</name>
    <dbReference type="NCBI Taxonomy" id="382360"/>
    <lineage>
        <taxon>Eukaryota</taxon>
        <taxon>Sar</taxon>
        <taxon>Stramenopiles</taxon>
        <taxon>Ochrophyta</taxon>
        <taxon>Bacillariophyta</taxon>
        <taxon>Coscinodiscophyceae</taxon>
        <taxon>Thalassiosirophycidae</taxon>
        <taxon>Stephanodiscales</taxon>
        <taxon>Stephanodiscaceae</taxon>
        <taxon>Cyclotella</taxon>
    </lineage>
</organism>
<dbReference type="SMART" id="SM00645">
    <property type="entry name" value="Pept_C1"/>
    <property type="match status" value="1"/>
</dbReference>
<proteinExistence type="inferred from homology"/>
<dbReference type="PROSITE" id="PS00139">
    <property type="entry name" value="THIOL_PROTEASE_CYS"/>
    <property type="match status" value="1"/>
</dbReference>
<comment type="caution">
    <text evidence="7">The sequence shown here is derived from an EMBL/GenBank/DDBJ whole genome shotgun (WGS) entry which is preliminary data.</text>
</comment>
<dbReference type="InterPro" id="IPR013201">
    <property type="entry name" value="Prot_inhib_I29"/>
</dbReference>
<name>A0ABD3P0I9_9STRA</name>
<feature type="signal peptide" evidence="4">
    <location>
        <begin position="1"/>
        <end position="35"/>
    </location>
</feature>
<evidence type="ECO:0000256" key="4">
    <source>
        <dbReference type="SAM" id="SignalP"/>
    </source>
</evidence>
<keyword evidence="4" id="KW-0732">Signal</keyword>
<dbReference type="InterPro" id="IPR039417">
    <property type="entry name" value="Peptidase_C1A_papain-like"/>
</dbReference>
<dbReference type="Proteomes" id="UP001530400">
    <property type="component" value="Unassembled WGS sequence"/>
</dbReference>
<dbReference type="SUPFAM" id="SSF54001">
    <property type="entry name" value="Cysteine proteinases"/>
    <property type="match status" value="1"/>
</dbReference>
<dbReference type="PANTHER" id="PTHR12411">
    <property type="entry name" value="CYSTEINE PROTEASE FAMILY C1-RELATED"/>
    <property type="match status" value="1"/>
</dbReference>
<evidence type="ECO:0000256" key="2">
    <source>
        <dbReference type="ARBA" id="ARBA00023145"/>
    </source>
</evidence>
<feature type="domain" description="Peptidase C1A papain C-terminal" evidence="5">
    <location>
        <begin position="182"/>
        <end position="404"/>
    </location>
</feature>
<evidence type="ECO:0000259" key="6">
    <source>
        <dbReference type="SMART" id="SM00848"/>
    </source>
</evidence>
<dbReference type="PROSITE" id="PS00639">
    <property type="entry name" value="THIOL_PROTEASE_HIS"/>
    <property type="match status" value="1"/>
</dbReference>
<evidence type="ECO:0000259" key="5">
    <source>
        <dbReference type="SMART" id="SM00645"/>
    </source>
</evidence>
<dbReference type="Pfam" id="PF00112">
    <property type="entry name" value="Peptidase_C1"/>
    <property type="match status" value="1"/>
</dbReference>
<sequence>MATASLSFHKAAMVALSSYFALFLSTVLSAHGATAQQNFLTSDLSAQEYLQTTTPNVVLSVEFPTPELHSAWEHWKNAFNRVYESTGEGALRKLTWLQNHAHITNHNSMASSFTLGHNDFSDLSNDEFKQKYHLGEHSPGIFMPKGRDSGKWISSERKLRKENDVYISEDGDEVDTSTVDDVPAEKNWVEEGAVTNVKNQWFCGACWAFSAVGAIEGARFIQTGNLTDLSIQQLIDCDLTDMGCGGGLMSYAFQYDEDDTGLCALEDYPFAMHRHWFYGCKRYMAYCEPLKHTKVAKYVNVTATEEALTAAIATQPVSVAVTAGGVNWQFYSSGVMDESCEDEVDHGVLAVGYGHYDPRNEPEFVVGTDSTQSAMDYYLVKNSWGSWWGIDGCKFWMLCALSFLTELISIIASDIRLGRNIGHVNGSSCILTLASRPILKAED</sequence>
<keyword evidence="3" id="KW-1015">Disulfide bond</keyword>
<dbReference type="InterPro" id="IPR000668">
    <property type="entry name" value="Peptidase_C1A_C"/>
</dbReference>
<evidence type="ECO:0000256" key="1">
    <source>
        <dbReference type="ARBA" id="ARBA00008455"/>
    </source>
</evidence>
<evidence type="ECO:0008006" key="9">
    <source>
        <dbReference type="Google" id="ProtNLM"/>
    </source>
</evidence>
<dbReference type="CDD" id="cd02248">
    <property type="entry name" value="Peptidase_C1A"/>
    <property type="match status" value="1"/>
</dbReference>
<dbReference type="Pfam" id="PF08246">
    <property type="entry name" value="Inhibitor_I29"/>
    <property type="match status" value="1"/>
</dbReference>
<evidence type="ECO:0000313" key="8">
    <source>
        <dbReference type="Proteomes" id="UP001530400"/>
    </source>
</evidence>
<keyword evidence="2" id="KW-0865">Zymogen</keyword>
<gene>
    <name evidence="7" type="ORF">ACHAWO_002079</name>
</gene>
<dbReference type="EMBL" id="JALLPJ020000851">
    <property type="protein sequence ID" value="KAL3781313.1"/>
    <property type="molecule type" value="Genomic_DNA"/>
</dbReference>
<dbReference type="InterPro" id="IPR025660">
    <property type="entry name" value="Pept_his_AS"/>
</dbReference>
<dbReference type="InterPro" id="IPR013128">
    <property type="entry name" value="Peptidase_C1A"/>
</dbReference>
<dbReference type="InterPro" id="IPR000169">
    <property type="entry name" value="Pept_cys_AS"/>
</dbReference>
<keyword evidence="8" id="KW-1185">Reference proteome</keyword>
<protein>
    <recommendedName>
        <fullName evidence="9">Peptidase C1A papain C-terminal domain-containing protein</fullName>
    </recommendedName>
</protein>